<dbReference type="PANTHER" id="PTHR36832">
    <property type="entry name" value="SLR1174 PROTEIN-RELATED"/>
    <property type="match status" value="1"/>
</dbReference>
<feature type="transmembrane region" description="Helical" evidence="1">
    <location>
        <begin position="59"/>
        <end position="82"/>
    </location>
</feature>
<sequence>MRKSVKKYLIAFELMWTKATDYRFDFIFEFICSFIPIVALLFLWKAIYFNNTNVGSYDVYSMFTYIILARFIGMIITPGFFFDVTEEIQEGTLSNYIVKPINYIRYWFAKELGNKSRNFIIGLIPIIFIICMYREYFSIQCGIGNFILFMVSFIFSYIIYFNITMFVSFFSFWFYEISNWFYTISFMTEFLSGTLIPIDLLPAYLQNILEWLPFKYLVFFPVSILTDSTSYDAITSGLIIQGLWVIVSYICIKFLWSIGRKKYDAYGG</sequence>
<dbReference type="InterPro" id="IPR010390">
    <property type="entry name" value="ABC-2_transporter-like"/>
</dbReference>
<feature type="transmembrane region" description="Helical" evidence="1">
    <location>
        <begin position="116"/>
        <end position="134"/>
    </location>
</feature>
<feature type="transmembrane region" description="Helical" evidence="1">
    <location>
        <begin position="146"/>
        <end position="174"/>
    </location>
</feature>
<dbReference type="Pfam" id="PF06182">
    <property type="entry name" value="ABC2_membrane_6"/>
    <property type="match status" value="1"/>
</dbReference>
<name>A0A174ERS1_9CLOT</name>
<keyword evidence="1" id="KW-0812">Transmembrane</keyword>
<accession>A0A174ERS1</accession>
<dbReference type="EMBL" id="CYZV01000023">
    <property type="protein sequence ID" value="CUO40842.1"/>
    <property type="molecule type" value="Genomic_DNA"/>
</dbReference>
<protein>
    <submittedName>
        <fullName evidence="2">ABC transporter permease</fullName>
    </submittedName>
</protein>
<dbReference type="PANTHER" id="PTHR36832:SF1">
    <property type="entry name" value="SLR1174 PROTEIN"/>
    <property type="match status" value="1"/>
</dbReference>
<gene>
    <name evidence="2" type="ORF">ERS852470_02259</name>
</gene>
<dbReference type="Proteomes" id="UP000095558">
    <property type="component" value="Unassembled WGS sequence"/>
</dbReference>
<dbReference type="AlphaFoldDB" id="A0A174ERS1"/>
<keyword evidence="1" id="KW-1133">Transmembrane helix</keyword>
<evidence type="ECO:0000313" key="3">
    <source>
        <dbReference type="Proteomes" id="UP000095558"/>
    </source>
</evidence>
<evidence type="ECO:0000313" key="2">
    <source>
        <dbReference type="EMBL" id="CUO40842.1"/>
    </source>
</evidence>
<feature type="transmembrane region" description="Helical" evidence="1">
    <location>
        <begin position="238"/>
        <end position="256"/>
    </location>
</feature>
<evidence type="ECO:0000256" key="1">
    <source>
        <dbReference type="SAM" id="Phobius"/>
    </source>
</evidence>
<dbReference type="RefSeq" id="WP_055276978.1">
    <property type="nucleotide sequence ID" value="NZ_CYZV01000023.1"/>
</dbReference>
<organism evidence="2 3">
    <name type="scientific">Clostridium disporicum</name>
    <dbReference type="NCBI Taxonomy" id="84024"/>
    <lineage>
        <taxon>Bacteria</taxon>
        <taxon>Bacillati</taxon>
        <taxon>Bacillota</taxon>
        <taxon>Clostridia</taxon>
        <taxon>Eubacteriales</taxon>
        <taxon>Clostridiaceae</taxon>
        <taxon>Clostridium</taxon>
    </lineage>
</organism>
<feature type="transmembrane region" description="Helical" evidence="1">
    <location>
        <begin position="180"/>
        <end position="201"/>
    </location>
</feature>
<proteinExistence type="predicted"/>
<reference evidence="2 3" key="1">
    <citation type="submission" date="2015-09" db="EMBL/GenBank/DDBJ databases">
        <authorList>
            <consortium name="Pathogen Informatics"/>
        </authorList>
    </citation>
    <scope>NUCLEOTIDE SEQUENCE [LARGE SCALE GENOMIC DNA]</scope>
    <source>
        <strain evidence="2 3">2789STDY5834855</strain>
    </source>
</reference>
<feature type="transmembrane region" description="Helical" evidence="1">
    <location>
        <begin position="26"/>
        <end position="47"/>
    </location>
</feature>
<keyword evidence="1" id="KW-0472">Membrane</keyword>